<dbReference type="AlphaFoldDB" id="A0A9W6Y6V2"/>
<dbReference type="Proteomes" id="UP001165121">
    <property type="component" value="Unassembled WGS sequence"/>
</dbReference>
<sequence length="91" mass="10467">MDGQSRAVLLAWLIDMITEPAQESASALKVLHRLEGVEEVVVSELVIPKYRDVIAKKRSSHWSMMLFSSQVFYDASMKDLFRLDFRMMACL</sequence>
<evidence type="ECO:0000313" key="1">
    <source>
        <dbReference type="EMBL" id="GMF53995.1"/>
    </source>
</evidence>
<protein>
    <submittedName>
        <fullName evidence="1">Unnamed protein product</fullName>
    </submittedName>
</protein>
<proteinExistence type="predicted"/>
<dbReference type="OrthoDB" id="124390at2759"/>
<name>A0A9W6Y6V2_9STRA</name>
<organism evidence="1 2">
    <name type="scientific">Phytophthora fragariaefolia</name>
    <dbReference type="NCBI Taxonomy" id="1490495"/>
    <lineage>
        <taxon>Eukaryota</taxon>
        <taxon>Sar</taxon>
        <taxon>Stramenopiles</taxon>
        <taxon>Oomycota</taxon>
        <taxon>Peronosporomycetes</taxon>
        <taxon>Peronosporales</taxon>
        <taxon>Peronosporaceae</taxon>
        <taxon>Phytophthora</taxon>
    </lineage>
</organism>
<reference evidence="1" key="1">
    <citation type="submission" date="2023-04" db="EMBL/GenBank/DDBJ databases">
        <title>Phytophthora fragariaefolia NBRC 109709.</title>
        <authorList>
            <person name="Ichikawa N."/>
            <person name="Sato H."/>
            <person name="Tonouchi N."/>
        </authorList>
    </citation>
    <scope>NUCLEOTIDE SEQUENCE</scope>
    <source>
        <strain evidence="1">NBRC 109709</strain>
    </source>
</reference>
<accession>A0A9W6Y6V2</accession>
<keyword evidence="2" id="KW-1185">Reference proteome</keyword>
<gene>
    <name evidence="1" type="ORF">Pfra01_002241000</name>
</gene>
<comment type="caution">
    <text evidence="1">The sequence shown here is derived from an EMBL/GenBank/DDBJ whole genome shotgun (WGS) entry which is preliminary data.</text>
</comment>
<dbReference type="EMBL" id="BSXT01003429">
    <property type="protein sequence ID" value="GMF53995.1"/>
    <property type="molecule type" value="Genomic_DNA"/>
</dbReference>
<evidence type="ECO:0000313" key="2">
    <source>
        <dbReference type="Proteomes" id="UP001165121"/>
    </source>
</evidence>